<evidence type="ECO:0000313" key="1">
    <source>
        <dbReference type="EMBL" id="KIM36787.1"/>
    </source>
</evidence>
<dbReference type="EMBL" id="KN831802">
    <property type="protein sequence ID" value="KIM36787.1"/>
    <property type="molecule type" value="Genomic_DNA"/>
</dbReference>
<proteinExistence type="predicted"/>
<evidence type="ECO:0000313" key="2">
    <source>
        <dbReference type="Proteomes" id="UP000053424"/>
    </source>
</evidence>
<reference evidence="2" key="2">
    <citation type="submission" date="2015-01" db="EMBL/GenBank/DDBJ databases">
        <title>Evolutionary Origins and Diversification of the Mycorrhizal Mutualists.</title>
        <authorList>
            <consortium name="DOE Joint Genome Institute"/>
            <consortium name="Mycorrhizal Genomics Consortium"/>
            <person name="Kohler A."/>
            <person name="Kuo A."/>
            <person name="Nagy L.G."/>
            <person name="Floudas D."/>
            <person name="Copeland A."/>
            <person name="Barry K.W."/>
            <person name="Cichocki N."/>
            <person name="Veneault-Fourrey C."/>
            <person name="LaButti K."/>
            <person name="Lindquist E.A."/>
            <person name="Lipzen A."/>
            <person name="Lundell T."/>
            <person name="Morin E."/>
            <person name="Murat C."/>
            <person name="Riley R."/>
            <person name="Ohm R."/>
            <person name="Sun H."/>
            <person name="Tunlid A."/>
            <person name="Henrissat B."/>
            <person name="Grigoriev I.V."/>
            <person name="Hibbett D.S."/>
            <person name="Martin F."/>
        </authorList>
    </citation>
    <scope>NUCLEOTIDE SEQUENCE [LARGE SCALE GENOMIC DNA]</scope>
    <source>
        <strain evidence="2">h7</strain>
    </source>
</reference>
<dbReference type="Proteomes" id="UP000053424">
    <property type="component" value="Unassembled WGS sequence"/>
</dbReference>
<dbReference type="HOGENOM" id="CLU_3068916_0_0_1"/>
<sequence>MSSRPAAEGCAYLLTPGAFAVTVTFENIRGLDQCLVRLALYLIWVSERSCQCL</sequence>
<name>A0A0C2Y6X4_HEBCY</name>
<gene>
    <name evidence="1" type="ORF">M413DRAFT_284473</name>
</gene>
<reference evidence="1 2" key="1">
    <citation type="submission" date="2014-04" db="EMBL/GenBank/DDBJ databases">
        <authorList>
            <consortium name="DOE Joint Genome Institute"/>
            <person name="Kuo A."/>
            <person name="Gay G."/>
            <person name="Dore J."/>
            <person name="Kohler A."/>
            <person name="Nagy L.G."/>
            <person name="Floudas D."/>
            <person name="Copeland A."/>
            <person name="Barry K.W."/>
            <person name="Cichocki N."/>
            <person name="Veneault-Fourrey C."/>
            <person name="LaButti K."/>
            <person name="Lindquist E.A."/>
            <person name="Lipzen A."/>
            <person name="Lundell T."/>
            <person name="Morin E."/>
            <person name="Murat C."/>
            <person name="Sun H."/>
            <person name="Tunlid A."/>
            <person name="Henrissat B."/>
            <person name="Grigoriev I.V."/>
            <person name="Hibbett D.S."/>
            <person name="Martin F."/>
            <person name="Nordberg H.P."/>
            <person name="Cantor M.N."/>
            <person name="Hua S.X."/>
        </authorList>
    </citation>
    <scope>NUCLEOTIDE SEQUENCE [LARGE SCALE GENOMIC DNA]</scope>
    <source>
        <strain evidence="2">h7</strain>
    </source>
</reference>
<dbReference type="AlphaFoldDB" id="A0A0C2Y6X4"/>
<keyword evidence="2" id="KW-1185">Reference proteome</keyword>
<organism evidence="1 2">
    <name type="scientific">Hebeloma cylindrosporum</name>
    <dbReference type="NCBI Taxonomy" id="76867"/>
    <lineage>
        <taxon>Eukaryota</taxon>
        <taxon>Fungi</taxon>
        <taxon>Dikarya</taxon>
        <taxon>Basidiomycota</taxon>
        <taxon>Agaricomycotina</taxon>
        <taxon>Agaricomycetes</taxon>
        <taxon>Agaricomycetidae</taxon>
        <taxon>Agaricales</taxon>
        <taxon>Agaricineae</taxon>
        <taxon>Hymenogastraceae</taxon>
        <taxon>Hebeloma</taxon>
    </lineage>
</organism>
<protein>
    <submittedName>
        <fullName evidence="1">Uncharacterized protein</fullName>
    </submittedName>
</protein>
<accession>A0A0C2Y6X4</accession>